<evidence type="ECO:0000313" key="5">
    <source>
        <dbReference type="EMBL" id="RKN49523.1"/>
    </source>
</evidence>
<reference evidence="5 6" key="1">
    <citation type="journal article" date="2004" name="Syst. Appl. Microbiol.">
        <title>Cryptoendolithic actinomycetes from antarctic sandstone rock samples: Micromonospora endolithica sp. nov. and two isolates related to Micromonospora coerulea Jensen 1932.</title>
        <authorList>
            <person name="Hirsch P."/>
            <person name="Mevs U."/>
            <person name="Kroppenstedt R.M."/>
            <person name="Schumann P."/>
            <person name="Stackebrandt E."/>
        </authorList>
    </citation>
    <scope>NUCLEOTIDE SEQUENCE [LARGE SCALE GENOMIC DNA]</scope>
    <source>
        <strain evidence="5 6">JCM 12677</strain>
    </source>
</reference>
<dbReference type="AlphaFoldDB" id="A0A3A9ZMM1"/>
<dbReference type="PANTHER" id="PTHR45947">
    <property type="entry name" value="SULFOQUINOVOSYL TRANSFERASE SQD2"/>
    <property type="match status" value="1"/>
</dbReference>
<dbReference type="Gene3D" id="3.40.50.2000">
    <property type="entry name" value="Glycogen Phosphorylase B"/>
    <property type="match status" value="2"/>
</dbReference>
<dbReference type="SUPFAM" id="SSF53756">
    <property type="entry name" value="UDP-Glycosyltransferase/glycogen phosphorylase"/>
    <property type="match status" value="1"/>
</dbReference>
<comment type="caution">
    <text evidence="5">The sequence shown here is derived from an EMBL/GenBank/DDBJ whole genome shotgun (WGS) entry which is preliminary data.</text>
</comment>
<evidence type="ECO:0000256" key="1">
    <source>
        <dbReference type="ARBA" id="ARBA00022676"/>
    </source>
</evidence>
<keyword evidence="6" id="KW-1185">Reference proteome</keyword>
<evidence type="ECO:0000259" key="4">
    <source>
        <dbReference type="Pfam" id="PF13579"/>
    </source>
</evidence>
<dbReference type="Proteomes" id="UP000281726">
    <property type="component" value="Unassembled WGS sequence"/>
</dbReference>
<proteinExistence type="predicted"/>
<dbReference type="OrthoDB" id="5242526at2"/>
<evidence type="ECO:0000313" key="6">
    <source>
        <dbReference type="Proteomes" id="UP000281726"/>
    </source>
</evidence>
<dbReference type="InterPro" id="IPR028098">
    <property type="entry name" value="Glyco_trans_4-like_N"/>
</dbReference>
<organism evidence="5 6">
    <name type="scientific">Micromonospora endolithica</name>
    <dbReference type="NCBI Taxonomy" id="230091"/>
    <lineage>
        <taxon>Bacteria</taxon>
        <taxon>Bacillati</taxon>
        <taxon>Actinomycetota</taxon>
        <taxon>Actinomycetes</taxon>
        <taxon>Micromonosporales</taxon>
        <taxon>Micromonosporaceae</taxon>
        <taxon>Micromonospora</taxon>
    </lineage>
</organism>
<feature type="region of interest" description="Disordered" evidence="3">
    <location>
        <begin position="1"/>
        <end position="26"/>
    </location>
</feature>
<evidence type="ECO:0000256" key="3">
    <source>
        <dbReference type="SAM" id="MobiDB-lite"/>
    </source>
</evidence>
<keyword evidence="2 5" id="KW-0808">Transferase</keyword>
<name>A0A3A9ZMM1_9ACTN</name>
<dbReference type="Pfam" id="PF13692">
    <property type="entry name" value="Glyco_trans_1_4"/>
    <property type="match status" value="1"/>
</dbReference>
<keyword evidence="1" id="KW-0328">Glycosyltransferase</keyword>
<dbReference type="InterPro" id="IPR050194">
    <property type="entry name" value="Glycosyltransferase_grp1"/>
</dbReference>
<gene>
    <name evidence="5" type="ORF">D7223_08590</name>
</gene>
<sequence length="407" mass="43043">MDGGGRRADRALPRGPRRYRGGGPAGRVVTGPARIVRVANFVNGRSGGLRTALRHLGTGYQEAGHDPVLVVPGRRDRDERHPSGRVITLAGPELPGSGGYRLLADRRRVARVLAELTPDRLEVSDRSTLRWTGDWARAHGVPSMMVSHESLTGLLGQWRVPDPLRRRAADRLNRRTVRSYDRVVCTTGWAAEEFGRLGAPVDLVPLGVDLDTFHPGRADPVLRERYADGTEVLLVHCARMSVEKRPELAVDTLAALRGAGVPAVLVMAGDGPLRARLARRAAGLPVTFAGFLPDRAAVAALLATADVVLAPGPVETFGLAGLEALAGGTPVVVNAASALPEVVGAAGVAAYGTAASMAEAVLRLLGRPETDRRRAARARAEGFGWPASVAGFLRAHRLDPIAPPPSG</sequence>
<dbReference type="EMBL" id="RBAK01000002">
    <property type="protein sequence ID" value="RKN49523.1"/>
    <property type="molecule type" value="Genomic_DNA"/>
</dbReference>
<dbReference type="Pfam" id="PF13579">
    <property type="entry name" value="Glyco_trans_4_4"/>
    <property type="match status" value="1"/>
</dbReference>
<feature type="domain" description="Glycosyltransferase subfamily 4-like N-terminal" evidence="4">
    <location>
        <begin position="47"/>
        <end position="206"/>
    </location>
</feature>
<dbReference type="GO" id="GO:1901137">
    <property type="term" value="P:carbohydrate derivative biosynthetic process"/>
    <property type="evidence" value="ECO:0007669"/>
    <property type="project" value="UniProtKB-ARBA"/>
</dbReference>
<evidence type="ECO:0000256" key="2">
    <source>
        <dbReference type="ARBA" id="ARBA00022679"/>
    </source>
</evidence>
<dbReference type="PANTHER" id="PTHR45947:SF3">
    <property type="entry name" value="SULFOQUINOVOSYL TRANSFERASE SQD2"/>
    <property type="match status" value="1"/>
</dbReference>
<feature type="compositionally biased region" description="Basic and acidic residues" evidence="3">
    <location>
        <begin position="1"/>
        <end position="12"/>
    </location>
</feature>
<protein>
    <submittedName>
        <fullName evidence="5">Glycosyltransferase</fullName>
    </submittedName>
</protein>
<dbReference type="GO" id="GO:0016757">
    <property type="term" value="F:glycosyltransferase activity"/>
    <property type="evidence" value="ECO:0007669"/>
    <property type="project" value="UniProtKB-KW"/>
</dbReference>
<accession>A0A3A9ZMM1</accession>